<keyword evidence="1" id="KW-0812">Transmembrane</keyword>
<dbReference type="Pfam" id="PF00179">
    <property type="entry name" value="UQ_con"/>
    <property type="match status" value="1"/>
</dbReference>
<dbReference type="PANTHER" id="PTHR24067">
    <property type="entry name" value="UBIQUITIN-CONJUGATING ENZYME E2"/>
    <property type="match status" value="1"/>
</dbReference>
<dbReference type="PROSITE" id="PS50127">
    <property type="entry name" value="UBC_2"/>
    <property type="match status" value="1"/>
</dbReference>
<dbReference type="STRING" id="312017.I7LWF2"/>
<dbReference type="OrthoDB" id="1158011at2759"/>
<feature type="domain" description="UBC core" evidence="2">
    <location>
        <begin position="5"/>
        <end position="163"/>
    </location>
</feature>
<dbReference type="Gene3D" id="3.10.110.10">
    <property type="entry name" value="Ubiquitin Conjugating Enzyme"/>
    <property type="match status" value="1"/>
</dbReference>
<gene>
    <name evidence="3" type="ORF">TTHERM_00931940</name>
</gene>
<dbReference type="eggNOG" id="KOG0894">
    <property type="taxonomic scope" value="Eukaryota"/>
</dbReference>
<dbReference type="KEGG" id="tet:TTHERM_00931940"/>
<dbReference type="EMBL" id="GG662564">
    <property type="protein sequence ID" value="EAS01604.1"/>
    <property type="molecule type" value="Genomic_DNA"/>
</dbReference>
<dbReference type="OMA" id="FTNYHPE"/>
<protein>
    <submittedName>
        <fullName evidence="3">Ubiquitin-conjugating enzyme</fullName>
    </submittedName>
</protein>
<organism evidence="3 4">
    <name type="scientific">Tetrahymena thermophila (strain SB210)</name>
    <dbReference type="NCBI Taxonomy" id="312017"/>
    <lineage>
        <taxon>Eukaryota</taxon>
        <taxon>Sar</taxon>
        <taxon>Alveolata</taxon>
        <taxon>Ciliophora</taxon>
        <taxon>Intramacronucleata</taxon>
        <taxon>Oligohymenophorea</taxon>
        <taxon>Hymenostomatida</taxon>
        <taxon>Tetrahymenina</taxon>
        <taxon>Tetrahymenidae</taxon>
        <taxon>Tetrahymena</taxon>
    </lineage>
</organism>
<feature type="transmembrane region" description="Helical" evidence="1">
    <location>
        <begin position="200"/>
        <end position="217"/>
    </location>
</feature>
<dbReference type="InterPro" id="IPR016135">
    <property type="entry name" value="UBQ-conjugating_enzyme/RWD"/>
</dbReference>
<dbReference type="InterPro" id="IPR000608">
    <property type="entry name" value="UBC"/>
</dbReference>
<evidence type="ECO:0000259" key="2">
    <source>
        <dbReference type="PROSITE" id="PS50127"/>
    </source>
</evidence>
<dbReference type="Proteomes" id="UP000009168">
    <property type="component" value="Unassembled WGS sequence"/>
</dbReference>
<dbReference type="AlphaFoldDB" id="I7LWF2"/>
<dbReference type="SUPFAM" id="SSF54495">
    <property type="entry name" value="UBC-like"/>
    <property type="match status" value="1"/>
</dbReference>
<dbReference type="HOGENOM" id="CLU_041481_1_0_1"/>
<dbReference type="InParanoid" id="I7LWF2"/>
<evidence type="ECO:0000256" key="1">
    <source>
        <dbReference type="SAM" id="Phobius"/>
    </source>
</evidence>
<sequence length="221" mass="26063">MKFSDTVNRINKEYQRLQKNPVENVLAIPDPKNMFQWHFCIYGLVDCPFEGGIYHGILSLPPEYPMKPPSIKILTPNGRFKEGTNICTSFTNYHPESWQLTWNIEKMLIAMISFMNDNDPSAGVVQTSESEKRRLAKKSIIWNIKNDEEFVRLFKPYYKQLNIDPSLFTDPQKLKEYEEQMQFQQSTTDHEKKVRNFEKVLFFGASIFLVMCSYLYMKSLK</sequence>
<dbReference type="CDD" id="cd23799">
    <property type="entry name" value="UBCc_UBE2J"/>
    <property type="match status" value="1"/>
</dbReference>
<keyword evidence="4" id="KW-1185">Reference proteome</keyword>
<dbReference type="InterPro" id="IPR050113">
    <property type="entry name" value="Ub_conjugating_enzyme"/>
</dbReference>
<dbReference type="FunFam" id="3.10.110.10:FF:000109">
    <property type="entry name" value="Ubiquitin-conjugating enzyme E2 J2-like"/>
    <property type="match status" value="1"/>
</dbReference>
<reference evidence="4" key="1">
    <citation type="journal article" date="2006" name="PLoS Biol.">
        <title>Macronuclear genome sequence of the ciliate Tetrahymena thermophila, a model eukaryote.</title>
        <authorList>
            <person name="Eisen J.A."/>
            <person name="Coyne R.S."/>
            <person name="Wu M."/>
            <person name="Wu D."/>
            <person name="Thiagarajan M."/>
            <person name="Wortman J.R."/>
            <person name="Badger J.H."/>
            <person name="Ren Q."/>
            <person name="Amedeo P."/>
            <person name="Jones K.M."/>
            <person name="Tallon L.J."/>
            <person name="Delcher A.L."/>
            <person name="Salzberg S.L."/>
            <person name="Silva J.C."/>
            <person name="Haas B.J."/>
            <person name="Majoros W.H."/>
            <person name="Farzad M."/>
            <person name="Carlton J.M."/>
            <person name="Smith R.K. Jr."/>
            <person name="Garg J."/>
            <person name="Pearlman R.E."/>
            <person name="Karrer K.M."/>
            <person name="Sun L."/>
            <person name="Manning G."/>
            <person name="Elde N.C."/>
            <person name="Turkewitz A.P."/>
            <person name="Asai D.J."/>
            <person name="Wilkes D.E."/>
            <person name="Wang Y."/>
            <person name="Cai H."/>
            <person name="Collins K."/>
            <person name="Stewart B.A."/>
            <person name="Lee S.R."/>
            <person name="Wilamowska K."/>
            <person name="Weinberg Z."/>
            <person name="Ruzzo W.L."/>
            <person name="Wloga D."/>
            <person name="Gaertig J."/>
            <person name="Frankel J."/>
            <person name="Tsao C.-C."/>
            <person name="Gorovsky M.A."/>
            <person name="Keeling P.J."/>
            <person name="Waller R.F."/>
            <person name="Patron N.J."/>
            <person name="Cherry J.M."/>
            <person name="Stover N.A."/>
            <person name="Krieger C.J."/>
            <person name="del Toro C."/>
            <person name="Ryder H.F."/>
            <person name="Williamson S.C."/>
            <person name="Barbeau R.A."/>
            <person name="Hamilton E.P."/>
            <person name="Orias E."/>
        </authorList>
    </citation>
    <scope>NUCLEOTIDE SEQUENCE [LARGE SCALE GENOMIC DNA]</scope>
    <source>
        <strain evidence="4">SB210</strain>
    </source>
</reference>
<evidence type="ECO:0000313" key="4">
    <source>
        <dbReference type="Proteomes" id="UP000009168"/>
    </source>
</evidence>
<name>I7LWF2_TETTS</name>
<accession>I7LWF2</accession>
<evidence type="ECO:0000313" key="3">
    <source>
        <dbReference type="EMBL" id="EAS01604.1"/>
    </source>
</evidence>
<dbReference type="SMART" id="SM00212">
    <property type="entry name" value="UBCc"/>
    <property type="match status" value="1"/>
</dbReference>
<keyword evidence="1" id="KW-1133">Transmembrane helix</keyword>
<keyword evidence="1" id="KW-0472">Membrane</keyword>
<proteinExistence type="predicted"/>
<dbReference type="GeneID" id="7840591"/>
<dbReference type="RefSeq" id="XP_001021849.1">
    <property type="nucleotide sequence ID" value="XM_001021849.1"/>
</dbReference>